<dbReference type="EMBL" id="CAKKLH010000115">
    <property type="protein sequence ID" value="CAH0103835.1"/>
    <property type="molecule type" value="Genomic_DNA"/>
</dbReference>
<evidence type="ECO:0000313" key="3">
    <source>
        <dbReference type="EMBL" id="CAH0103835.1"/>
    </source>
</evidence>
<dbReference type="PANTHER" id="PTHR33236">
    <property type="entry name" value="INTRAFLAGELLAR TRANSPORT PROTEIN 122 FAMILY PROTEIN-RELATED"/>
    <property type="match status" value="1"/>
</dbReference>
<proteinExistence type="predicted"/>
<evidence type="ECO:0000256" key="1">
    <source>
        <dbReference type="SAM" id="SignalP"/>
    </source>
</evidence>
<dbReference type="AlphaFoldDB" id="A0A8J2WJ38"/>
<feature type="domain" description="CUB" evidence="2">
    <location>
        <begin position="327"/>
        <end position="548"/>
    </location>
</feature>
<dbReference type="InterPro" id="IPR058698">
    <property type="entry name" value="CUB_metazoa"/>
</dbReference>
<feature type="signal peptide" evidence="1">
    <location>
        <begin position="1"/>
        <end position="19"/>
    </location>
</feature>
<protein>
    <recommendedName>
        <fullName evidence="2">CUB domain-containing protein</fullName>
    </recommendedName>
</protein>
<evidence type="ECO:0000259" key="2">
    <source>
        <dbReference type="Pfam" id="PF26080"/>
    </source>
</evidence>
<name>A0A8J2WJ38_9CRUS</name>
<comment type="caution">
    <text evidence="3">The sequence shown here is derived from an EMBL/GenBank/DDBJ whole genome shotgun (WGS) entry which is preliminary data.</text>
</comment>
<dbReference type="PANTHER" id="PTHR33236:SF5">
    <property type="entry name" value="CUB DOMAIN-CONTAINING PROTEIN"/>
    <property type="match status" value="1"/>
</dbReference>
<gene>
    <name evidence="3" type="ORF">DGAL_LOCUS6510</name>
</gene>
<dbReference type="Pfam" id="PF26080">
    <property type="entry name" value="CUB_animal"/>
    <property type="match status" value="1"/>
</dbReference>
<dbReference type="Proteomes" id="UP000789390">
    <property type="component" value="Unassembled WGS sequence"/>
</dbReference>
<feature type="chain" id="PRO_5035197112" description="CUB domain-containing protein" evidence="1">
    <location>
        <begin position="20"/>
        <end position="550"/>
    </location>
</feature>
<dbReference type="OrthoDB" id="6479909at2759"/>
<accession>A0A8J2WJ38</accession>
<reference evidence="3" key="1">
    <citation type="submission" date="2021-11" db="EMBL/GenBank/DDBJ databases">
        <authorList>
            <person name="Schell T."/>
        </authorList>
    </citation>
    <scope>NUCLEOTIDE SEQUENCE</scope>
    <source>
        <strain evidence="3">M5</strain>
    </source>
</reference>
<dbReference type="PROSITE" id="PS51257">
    <property type="entry name" value="PROKAR_LIPOPROTEIN"/>
    <property type="match status" value="1"/>
</dbReference>
<evidence type="ECO:0000313" key="4">
    <source>
        <dbReference type="Proteomes" id="UP000789390"/>
    </source>
</evidence>
<keyword evidence="4" id="KW-1185">Reference proteome</keyword>
<sequence length="550" mass="59680">MLKLCLIFSVVLLLQAGSACDDDNEEELLVRQQSDEYFARAYGFTPDTWNALYNKPKPRLPDYTSLYEGRTPFNKLQFNKNPFKNIFNRDQVEVEENTVVEGRFGGLGASLVNTGLFNNRYTPANTWRPLVTLAKLIPISVNPNYNGPLGSFGTCTSPSGDEGICTSGSVCSIFGGRPSGSCNQGQVCCINVVNSCGAIVTLNNTYWQTPTTNLRNPCSLTVRMDPTFVEQSKESICQIRLDFVSFTTSQPIAGTCTDTFQVGGVSNMVPTICGDNTGQHMYLQVPTSITNPTDVQLMFNFATGTTFNRSWNIKIAMLPCGATYLAPIDCLQYFTATRGRVSSFNWMDVAGTRQLNNQNYKICFRTELISSQQKASQMCLSPCTVTNNGDAFSITTPPAVYLVGSGLIGFAPNPNAATAAANSAVGTTYVDQSRPSGVTVATCLYDYLLIPGGRDANNVEADRYCGNQLNPSTGSVIFGGTTCTNGIQQPTFFISGAQTSIQVCTPIKPFKLTYRTDDQETAVTENLATNTIRALADVGNTGFCLDYQEG</sequence>
<organism evidence="3 4">
    <name type="scientific">Daphnia galeata</name>
    <dbReference type="NCBI Taxonomy" id="27404"/>
    <lineage>
        <taxon>Eukaryota</taxon>
        <taxon>Metazoa</taxon>
        <taxon>Ecdysozoa</taxon>
        <taxon>Arthropoda</taxon>
        <taxon>Crustacea</taxon>
        <taxon>Branchiopoda</taxon>
        <taxon>Diplostraca</taxon>
        <taxon>Cladocera</taxon>
        <taxon>Anomopoda</taxon>
        <taxon>Daphniidae</taxon>
        <taxon>Daphnia</taxon>
    </lineage>
</organism>
<keyword evidence="1" id="KW-0732">Signal</keyword>